<dbReference type="AlphaFoldDB" id="A0A4R3TDA5"/>
<evidence type="ECO:0000256" key="1">
    <source>
        <dbReference type="ARBA" id="ARBA00022723"/>
    </source>
</evidence>
<evidence type="ECO:0000259" key="3">
    <source>
        <dbReference type="Pfam" id="PF00149"/>
    </source>
</evidence>
<sequence length="280" mass="31773">MKNKTKAFLAGAMCTGGIWWSYHENHTLDCETFVYQNKKVPNAFHGCRILHISDLHNTSFGHYQKKLLKEIQFAHADIIVITGDLIDGARSKETNLRPMKALIQEIVRMAPVYYVPGNHEANSPIYLTLVAYLRKQGVKILDNRIAYLSKDDDTMAIVGVKDPYFYEDSSSQFARTLVELRKAVKDDFTILLSHRPEYFPWYEACGYHLIFSGHAHGGQIGIGHRQGLFSPHQGWKPTYCDGLYHGKDSVLVVSRGLGNSKFPLRIHNHPHLITVVLSHG</sequence>
<organism evidence="4 5">
    <name type="scientific">Longicatena caecimuris</name>
    <dbReference type="NCBI Taxonomy" id="1796635"/>
    <lineage>
        <taxon>Bacteria</taxon>
        <taxon>Bacillati</taxon>
        <taxon>Bacillota</taxon>
        <taxon>Erysipelotrichia</taxon>
        <taxon>Erysipelotrichales</taxon>
        <taxon>Erysipelotrichaceae</taxon>
        <taxon>Longicatena</taxon>
    </lineage>
</organism>
<dbReference type="PANTHER" id="PTHR31302">
    <property type="entry name" value="TRANSMEMBRANE PROTEIN WITH METALLOPHOSPHOESTERASE DOMAIN-RELATED"/>
    <property type="match status" value="1"/>
</dbReference>
<keyword evidence="1" id="KW-0479">Metal-binding</keyword>
<dbReference type="InterPro" id="IPR029052">
    <property type="entry name" value="Metallo-depent_PP-like"/>
</dbReference>
<keyword evidence="5" id="KW-1185">Reference proteome</keyword>
<name>A0A4R3TDA5_9FIRM</name>
<dbReference type="Pfam" id="PF00149">
    <property type="entry name" value="Metallophos"/>
    <property type="match status" value="1"/>
</dbReference>
<dbReference type="GO" id="GO:0009245">
    <property type="term" value="P:lipid A biosynthetic process"/>
    <property type="evidence" value="ECO:0007669"/>
    <property type="project" value="TreeGrafter"/>
</dbReference>
<dbReference type="Proteomes" id="UP000295773">
    <property type="component" value="Unassembled WGS sequence"/>
</dbReference>
<gene>
    <name evidence="4" type="ORF">EDD61_11174</name>
</gene>
<reference evidence="4 5" key="1">
    <citation type="submission" date="2019-03" db="EMBL/GenBank/DDBJ databases">
        <title>Genomic Encyclopedia of Type Strains, Phase IV (KMG-IV): sequencing the most valuable type-strain genomes for metagenomic binning, comparative biology and taxonomic classification.</title>
        <authorList>
            <person name="Goeker M."/>
        </authorList>
    </citation>
    <scope>NUCLEOTIDE SEQUENCE [LARGE SCALE GENOMIC DNA]</scope>
    <source>
        <strain evidence="4 5">DSM 29481</strain>
    </source>
</reference>
<dbReference type="EMBL" id="SMBP01000011">
    <property type="protein sequence ID" value="TCU59146.1"/>
    <property type="molecule type" value="Genomic_DNA"/>
</dbReference>
<protein>
    <recommendedName>
        <fullName evidence="3">Calcineurin-like phosphoesterase domain-containing protein</fullName>
    </recommendedName>
</protein>
<proteinExistence type="predicted"/>
<evidence type="ECO:0000313" key="5">
    <source>
        <dbReference type="Proteomes" id="UP000295773"/>
    </source>
</evidence>
<dbReference type="GeneID" id="73795977"/>
<comment type="caution">
    <text evidence="4">The sequence shown here is derived from an EMBL/GenBank/DDBJ whole genome shotgun (WGS) entry which is preliminary data.</text>
</comment>
<evidence type="ECO:0000256" key="2">
    <source>
        <dbReference type="ARBA" id="ARBA00022801"/>
    </source>
</evidence>
<dbReference type="SUPFAM" id="SSF56300">
    <property type="entry name" value="Metallo-dependent phosphatases"/>
    <property type="match status" value="1"/>
</dbReference>
<dbReference type="GO" id="GO:0016020">
    <property type="term" value="C:membrane"/>
    <property type="evidence" value="ECO:0007669"/>
    <property type="project" value="GOC"/>
</dbReference>
<dbReference type="InterPro" id="IPR004843">
    <property type="entry name" value="Calcineurin-like_PHP"/>
</dbReference>
<dbReference type="GO" id="GO:0046872">
    <property type="term" value="F:metal ion binding"/>
    <property type="evidence" value="ECO:0007669"/>
    <property type="project" value="UniProtKB-KW"/>
</dbReference>
<dbReference type="GO" id="GO:0008758">
    <property type="term" value="F:UDP-2,3-diacylglucosamine hydrolase activity"/>
    <property type="evidence" value="ECO:0007669"/>
    <property type="project" value="TreeGrafter"/>
</dbReference>
<dbReference type="InterPro" id="IPR051158">
    <property type="entry name" value="Metallophosphoesterase_sf"/>
</dbReference>
<dbReference type="Gene3D" id="3.60.21.10">
    <property type="match status" value="1"/>
</dbReference>
<feature type="domain" description="Calcineurin-like phosphoesterase" evidence="3">
    <location>
        <begin position="48"/>
        <end position="217"/>
    </location>
</feature>
<keyword evidence="2" id="KW-0378">Hydrolase</keyword>
<accession>A0A4R3TDA5</accession>
<dbReference type="PANTHER" id="PTHR31302:SF31">
    <property type="entry name" value="PHOSPHODIESTERASE YAEI"/>
    <property type="match status" value="1"/>
</dbReference>
<evidence type="ECO:0000313" key="4">
    <source>
        <dbReference type="EMBL" id="TCU59146.1"/>
    </source>
</evidence>
<dbReference type="RefSeq" id="WP_008687782.1">
    <property type="nucleotide sequence ID" value="NZ_AP024510.1"/>
</dbReference>